<dbReference type="Proteomes" id="UP001054945">
    <property type="component" value="Unassembled WGS sequence"/>
</dbReference>
<evidence type="ECO:0000256" key="1">
    <source>
        <dbReference type="SAM" id="MobiDB-lite"/>
    </source>
</evidence>
<organism evidence="2 3">
    <name type="scientific">Caerostris extrusa</name>
    <name type="common">Bark spider</name>
    <name type="synonym">Caerostris bankana</name>
    <dbReference type="NCBI Taxonomy" id="172846"/>
    <lineage>
        <taxon>Eukaryota</taxon>
        <taxon>Metazoa</taxon>
        <taxon>Ecdysozoa</taxon>
        <taxon>Arthropoda</taxon>
        <taxon>Chelicerata</taxon>
        <taxon>Arachnida</taxon>
        <taxon>Araneae</taxon>
        <taxon>Araneomorphae</taxon>
        <taxon>Entelegynae</taxon>
        <taxon>Araneoidea</taxon>
        <taxon>Araneidae</taxon>
        <taxon>Caerostris</taxon>
    </lineage>
</organism>
<evidence type="ECO:0000313" key="2">
    <source>
        <dbReference type="EMBL" id="GIY73575.1"/>
    </source>
</evidence>
<gene>
    <name evidence="2" type="ORF">CEXT_62671</name>
</gene>
<feature type="compositionally biased region" description="Acidic residues" evidence="1">
    <location>
        <begin position="17"/>
        <end position="32"/>
    </location>
</feature>
<protein>
    <submittedName>
        <fullName evidence="2">Uncharacterized protein</fullName>
    </submittedName>
</protein>
<evidence type="ECO:0000313" key="3">
    <source>
        <dbReference type="Proteomes" id="UP001054945"/>
    </source>
</evidence>
<feature type="compositionally biased region" description="Polar residues" evidence="1">
    <location>
        <begin position="1"/>
        <end position="13"/>
    </location>
</feature>
<dbReference type="AlphaFoldDB" id="A0AAV4VWD1"/>
<proteinExistence type="predicted"/>
<sequence>MSYSDNETSSASASEDIGSEDTPEEFSEDELDFSSPTISTTTSSASSPATSPATSRATSPAASPAASLTASPAASPRRSSQLEQKRSLILEKDGVNFRTKRRRVDLPPPQMMVDPVPGLKLRQGSYTVPRSICNKLRLFRFS</sequence>
<accession>A0AAV4VWD1</accession>
<comment type="caution">
    <text evidence="2">The sequence shown here is derived from an EMBL/GenBank/DDBJ whole genome shotgun (WGS) entry which is preliminary data.</text>
</comment>
<feature type="region of interest" description="Disordered" evidence="1">
    <location>
        <begin position="1"/>
        <end position="87"/>
    </location>
</feature>
<name>A0AAV4VWD1_CAEEX</name>
<dbReference type="EMBL" id="BPLR01015102">
    <property type="protein sequence ID" value="GIY73575.1"/>
    <property type="molecule type" value="Genomic_DNA"/>
</dbReference>
<feature type="compositionally biased region" description="Low complexity" evidence="1">
    <location>
        <begin position="33"/>
        <end position="79"/>
    </location>
</feature>
<reference evidence="2 3" key="1">
    <citation type="submission" date="2021-06" db="EMBL/GenBank/DDBJ databases">
        <title>Caerostris extrusa draft genome.</title>
        <authorList>
            <person name="Kono N."/>
            <person name="Arakawa K."/>
        </authorList>
    </citation>
    <scope>NUCLEOTIDE SEQUENCE [LARGE SCALE GENOMIC DNA]</scope>
</reference>
<keyword evidence="3" id="KW-1185">Reference proteome</keyword>